<gene>
    <name evidence="1" type="ORF">B0H41_004602</name>
</gene>
<accession>A0AAX0B8Z7</accession>
<dbReference type="RefSeq" id="WP_173711740.1">
    <property type="nucleotide sequence ID" value="NZ_JABSWW010000001.1"/>
</dbReference>
<proteinExistence type="predicted"/>
<keyword evidence="1" id="KW-0689">Ribosomal protein</keyword>
<keyword evidence="1" id="KW-0687">Ribonucleoprotein</keyword>
<dbReference type="Proteomes" id="UP001193748">
    <property type="component" value="Unassembled WGS sequence"/>
</dbReference>
<sequence>MSNDVNIILEKIKMSPKVRSGNDLIVVLSSNAVKLSTERFNEAVEYIWECKLVKILKVERRGIYIAKIYVDVTT</sequence>
<reference evidence="1" key="1">
    <citation type="submission" date="2020-05" db="EMBL/GenBank/DDBJ databases">
        <authorList>
            <person name="Brown S."/>
            <person name="Huntemann M."/>
            <person name="Clum A."/>
            <person name="Spunde A."/>
            <person name="Palaniappan K."/>
            <person name="Ritter S."/>
            <person name="Mikhailova N."/>
            <person name="Chen I.-M."/>
            <person name="Stamatis D."/>
            <person name="Reddy T."/>
            <person name="O'Malley R."/>
            <person name="Daum C."/>
            <person name="Shapiro N."/>
            <person name="Ivanova N."/>
            <person name="Kyrpides N."/>
            <person name="Woyke T."/>
        </authorList>
    </citation>
    <scope>NUCLEOTIDE SEQUENCE</scope>
    <source>
        <strain evidence="1">DJ080</strain>
    </source>
</reference>
<dbReference type="AlphaFoldDB" id="A0AAX0B8Z7"/>
<evidence type="ECO:0000313" key="1">
    <source>
        <dbReference type="EMBL" id="NRT90923.1"/>
    </source>
</evidence>
<dbReference type="EMBL" id="JABSWW010000001">
    <property type="protein sequence ID" value="NRT90923.1"/>
    <property type="molecule type" value="Genomic_DNA"/>
</dbReference>
<comment type="caution">
    <text evidence="1">The sequence shown here is derived from an EMBL/GenBank/DDBJ whole genome shotgun (WGS) entry which is preliminary data.</text>
</comment>
<dbReference type="GO" id="GO:0005840">
    <property type="term" value="C:ribosome"/>
    <property type="evidence" value="ECO:0007669"/>
    <property type="project" value="UniProtKB-KW"/>
</dbReference>
<protein>
    <submittedName>
        <fullName evidence="1">Ribosomal protein L13</fullName>
    </submittedName>
</protein>
<reference evidence="1" key="2">
    <citation type="journal article" date="2022" name="Nat. Biotechnol.">
        <title>Carbon-negative production of acetone and isopropanol by gas fermentation at industrial pilot scale.</title>
        <authorList>
            <person name="Liew F.E."/>
            <person name="Nogle R."/>
            <person name="Abdalla T."/>
            <person name="Rasor B.J."/>
            <person name="Canter C."/>
            <person name="Jensen R.O."/>
            <person name="Wang L."/>
            <person name="Strutz J."/>
            <person name="Chirania P."/>
            <person name="De Tissera S."/>
            <person name="Mueller A.P."/>
            <person name="Ruan Z."/>
            <person name="Gao A."/>
            <person name="Tran L."/>
            <person name="Engle N.L."/>
            <person name="Bromley J.C."/>
            <person name="Daniell J."/>
            <person name="Conrado R."/>
            <person name="Tschaplinski T.J."/>
            <person name="Giannone R.J."/>
            <person name="Hettich R.L."/>
            <person name="Karim A.S."/>
            <person name="Simpson S.D."/>
            <person name="Brown S.D."/>
            <person name="Leang C."/>
            <person name="Jewett M.C."/>
            <person name="Kopke M."/>
        </authorList>
    </citation>
    <scope>NUCLEOTIDE SEQUENCE</scope>
    <source>
        <strain evidence="1">DJ080</strain>
    </source>
</reference>
<evidence type="ECO:0000313" key="2">
    <source>
        <dbReference type="Proteomes" id="UP001193748"/>
    </source>
</evidence>
<name>A0AAX0B8Z7_CLOBE</name>
<organism evidence="1 2">
    <name type="scientific">Clostridium beijerinckii</name>
    <name type="common">Clostridium MP</name>
    <dbReference type="NCBI Taxonomy" id="1520"/>
    <lineage>
        <taxon>Bacteria</taxon>
        <taxon>Bacillati</taxon>
        <taxon>Bacillota</taxon>
        <taxon>Clostridia</taxon>
        <taxon>Eubacteriales</taxon>
        <taxon>Clostridiaceae</taxon>
        <taxon>Clostridium</taxon>
    </lineage>
</organism>